<evidence type="ECO:0000313" key="1">
    <source>
        <dbReference type="EMBL" id="EEP60340.1"/>
    </source>
</evidence>
<keyword evidence="2" id="KW-1185">Reference proteome</keyword>
<name>C4FKQ2_9AQUI</name>
<evidence type="ECO:0000313" key="2">
    <source>
        <dbReference type="Proteomes" id="UP000005540"/>
    </source>
</evidence>
<dbReference type="Proteomes" id="UP000005540">
    <property type="component" value="Unassembled WGS sequence"/>
</dbReference>
<accession>C4FKQ2</accession>
<comment type="caution">
    <text evidence="1">The sequence shown here is derived from an EMBL/GenBank/DDBJ whole genome shotgun (WGS) entry which is preliminary data.</text>
</comment>
<feature type="non-terminal residue" evidence="1">
    <location>
        <position position="32"/>
    </location>
</feature>
<dbReference type="EMBL" id="ABZS01000110">
    <property type="protein sequence ID" value="EEP60340.1"/>
    <property type="molecule type" value="Genomic_DNA"/>
</dbReference>
<gene>
    <name evidence="1" type="ORF">SULYE_1151</name>
</gene>
<protein>
    <submittedName>
        <fullName evidence="1">Uncharacterized protein</fullName>
    </submittedName>
</protein>
<proteinExistence type="predicted"/>
<organism evidence="1 2">
    <name type="scientific">Sulfurihydrogenibium yellowstonense SS-5</name>
    <dbReference type="NCBI Taxonomy" id="432331"/>
    <lineage>
        <taxon>Bacteria</taxon>
        <taxon>Pseudomonadati</taxon>
        <taxon>Aquificota</taxon>
        <taxon>Aquificia</taxon>
        <taxon>Aquificales</taxon>
        <taxon>Hydrogenothermaceae</taxon>
        <taxon>Sulfurihydrogenibium</taxon>
    </lineage>
</organism>
<dbReference type="AlphaFoldDB" id="C4FKQ2"/>
<reference evidence="1 2" key="1">
    <citation type="submission" date="2009-04" db="EMBL/GenBank/DDBJ databases">
        <authorList>
            <person name="Reysenbach A.-L."/>
            <person name="Heidelberg J.F."/>
            <person name="Nelson W.C."/>
        </authorList>
    </citation>
    <scope>NUCLEOTIDE SEQUENCE [LARGE SCALE GENOMIC DNA]</scope>
    <source>
        <strain evidence="1 2">SS-5</strain>
    </source>
</reference>
<sequence>MEGCIMNIYFFETEDWERLYLEKKIQDSGIQG</sequence>